<evidence type="ECO:0000313" key="2">
    <source>
        <dbReference type="Proteomes" id="UP000034054"/>
    </source>
</evidence>
<dbReference type="AlphaFoldDB" id="A0A0G1XPQ3"/>
<accession>A0A0G1XPQ3</accession>
<organism evidence="1 2">
    <name type="scientific">Candidatus Uhrbacteria bacterium GW2011_GWA2_52_8d</name>
    <dbReference type="NCBI Taxonomy" id="1618979"/>
    <lineage>
        <taxon>Bacteria</taxon>
        <taxon>Candidatus Uhriibacteriota</taxon>
    </lineage>
</organism>
<dbReference type="Proteomes" id="UP000034054">
    <property type="component" value="Unassembled WGS sequence"/>
</dbReference>
<reference evidence="1 2" key="1">
    <citation type="journal article" date="2015" name="Nature">
        <title>rRNA introns, odd ribosomes, and small enigmatic genomes across a large radiation of phyla.</title>
        <authorList>
            <person name="Brown C.T."/>
            <person name="Hug L.A."/>
            <person name="Thomas B.C."/>
            <person name="Sharon I."/>
            <person name="Castelle C.J."/>
            <person name="Singh A."/>
            <person name="Wilkins M.J."/>
            <person name="Williams K.H."/>
            <person name="Banfield J.F."/>
        </authorList>
    </citation>
    <scope>NUCLEOTIDE SEQUENCE [LARGE SCALE GENOMIC DNA]</scope>
</reference>
<protein>
    <submittedName>
        <fullName evidence="1">Uncharacterized protein</fullName>
    </submittedName>
</protein>
<name>A0A0G1XPQ3_9BACT</name>
<evidence type="ECO:0000313" key="1">
    <source>
        <dbReference type="EMBL" id="KKW33208.1"/>
    </source>
</evidence>
<sequence length="405" mass="47223">MWRFESTHEREDSQFLDQVIAKIEVDSHLFKHAQSILDAVGHQEPLIAQSFKTPQDVRHHAEGPVMRDHVRLMLIFLFALVEEKVHLVDIEEFRRMKGYEGEIQELEDVIKENIAFFLVFTLCHDVAKWVTITFSSRPGSRGEALGFNTPRLHHFDEAAHERANKRSQYLELYDTFSTREFTGTDRETQTQFYLQYGVNVHYPTHARKIDAPVFAALLTRLCHAHDVSDRDRSMLGDLIAQHMECGFDFKIRRPARIRRYTHLAFKRGYDADDFIDLAQGCLLLDQVVGSRRLSAHGYWHDPRSLIHFLQSEHDFAPHRRAEKEALRETREKKERNRVLRETGLDGMAMMDVLGMEPGPEFGLALRRIHAGLFGQGEMPRFGKKIDAEIERRAGEYYKNMFDKGE</sequence>
<proteinExistence type="predicted"/>
<gene>
    <name evidence="1" type="ORF">UY76_C0007G0004</name>
</gene>
<dbReference type="EMBL" id="LCRH01000007">
    <property type="protein sequence ID" value="KKW33208.1"/>
    <property type="molecule type" value="Genomic_DNA"/>
</dbReference>
<comment type="caution">
    <text evidence="1">The sequence shown here is derived from an EMBL/GenBank/DDBJ whole genome shotgun (WGS) entry which is preliminary data.</text>
</comment>